<dbReference type="EMBL" id="JASVDS010000001">
    <property type="protein sequence ID" value="MDL5030545.1"/>
    <property type="molecule type" value="Genomic_DNA"/>
</dbReference>
<reference evidence="1 2" key="1">
    <citation type="submission" date="2023-06" db="EMBL/GenBank/DDBJ databases">
        <title>Pelomonas sp. APW6 16S ribosomal RNA gene genome sequencing and assembly.</title>
        <authorList>
            <person name="Woo H."/>
        </authorList>
    </citation>
    <scope>NUCLEOTIDE SEQUENCE [LARGE SCALE GENOMIC DNA]</scope>
    <source>
        <strain evidence="1 2">APW6</strain>
    </source>
</reference>
<proteinExistence type="predicted"/>
<sequence length="388" mass="42777">MPPDIMNLDVLISTVPDDIHAGTVSLALEQHGARVQRWYPSAYPLGDTLSFQIDAQGRAASHLSVHGAPLPFEESRIGAFWYRRQGLPTLSPALHPADLGMALKSTQRITDDAMARLSQRAGLPVNPFHQADVVERSKMLQLRQALALGLACPPTLISNDPDEVRAFIRRHEGEVVFKSLYFSVWDSDAGQATNFTASVGEADLPGDAILRSCPGIFQRRVDKSHELRVVVMGTHVTALQLDSQFADRSRLDWRVLGGEVPMRPVTLEPKLRQQCIDLIHGLGLCFGSIDLIVDVDGRAVFLEVNQQGQFLWLEEHCPEVPLSDTMAQFLLSGDPRFAGPQRSPRLSFNAARDAAWDLVQQDVKAYGFELVRNDVTVAEPASEFGAQA</sequence>
<name>A0ABT7LCF6_9BURK</name>
<gene>
    <name evidence="1" type="ORF">QRD43_01390</name>
</gene>
<dbReference type="PANTHER" id="PTHR21621">
    <property type="entry name" value="RIBOSOMAL PROTEIN S6 MODIFICATION PROTEIN"/>
    <property type="match status" value="1"/>
</dbReference>
<evidence type="ECO:0008006" key="3">
    <source>
        <dbReference type="Google" id="ProtNLM"/>
    </source>
</evidence>
<evidence type="ECO:0000313" key="1">
    <source>
        <dbReference type="EMBL" id="MDL5030545.1"/>
    </source>
</evidence>
<organism evidence="1 2">
    <name type="scientific">Roseateles subflavus</name>
    <dbReference type="NCBI Taxonomy" id="3053353"/>
    <lineage>
        <taxon>Bacteria</taxon>
        <taxon>Pseudomonadati</taxon>
        <taxon>Pseudomonadota</taxon>
        <taxon>Betaproteobacteria</taxon>
        <taxon>Burkholderiales</taxon>
        <taxon>Sphaerotilaceae</taxon>
        <taxon>Roseateles</taxon>
    </lineage>
</organism>
<keyword evidence="2" id="KW-1185">Reference proteome</keyword>
<dbReference type="Gene3D" id="3.30.470.20">
    <property type="entry name" value="ATP-grasp fold, B domain"/>
    <property type="match status" value="1"/>
</dbReference>
<dbReference type="PANTHER" id="PTHR21621:SF0">
    <property type="entry name" value="BETA-CITRYLGLUTAMATE SYNTHASE B-RELATED"/>
    <property type="match status" value="1"/>
</dbReference>
<dbReference type="RefSeq" id="WP_285980678.1">
    <property type="nucleotide sequence ID" value="NZ_JASVDS010000001.1"/>
</dbReference>
<dbReference type="SUPFAM" id="SSF56059">
    <property type="entry name" value="Glutathione synthetase ATP-binding domain-like"/>
    <property type="match status" value="1"/>
</dbReference>
<accession>A0ABT7LCF6</accession>
<protein>
    <recommendedName>
        <fullName evidence="3">ATP-grasp domain-containing protein</fullName>
    </recommendedName>
</protein>
<comment type="caution">
    <text evidence="1">The sequence shown here is derived from an EMBL/GenBank/DDBJ whole genome shotgun (WGS) entry which is preliminary data.</text>
</comment>
<dbReference type="Proteomes" id="UP001238603">
    <property type="component" value="Unassembled WGS sequence"/>
</dbReference>
<evidence type="ECO:0000313" key="2">
    <source>
        <dbReference type="Proteomes" id="UP001238603"/>
    </source>
</evidence>